<dbReference type="RefSeq" id="WP_039611189.1">
    <property type="nucleotide sequence ID" value="NZ_JWIC01000008.1"/>
</dbReference>
<dbReference type="AlphaFoldDB" id="A0A0C1Q7P6"/>
<accession>A0A0C1Q7P6</accession>
<dbReference type="EMBL" id="JWIC01000008">
    <property type="protein sequence ID" value="KID55535.1"/>
    <property type="molecule type" value="Genomic_DNA"/>
</dbReference>
<dbReference type="Proteomes" id="UP000031327">
    <property type="component" value="Unassembled WGS sequence"/>
</dbReference>
<name>A0A0C1Q7P6_9GAMM</name>
<protein>
    <submittedName>
        <fullName evidence="1">Uncharacterized protein</fullName>
    </submittedName>
</protein>
<gene>
    <name evidence="1" type="ORF">JF50_20215</name>
</gene>
<evidence type="ECO:0000313" key="2">
    <source>
        <dbReference type="Proteomes" id="UP000031327"/>
    </source>
</evidence>
<comment type="caution">
    <text evidence="1">The sequence shown here is derived from an EMBL/GenBank/DDBJ whole genome shotgun (WGS) entry which is preliminary data.</text>
</comment>
<evidence type="ECO:0000313" key="1">
    <source>
        <dbReference type="EMBL" id="KID55535.1"/>
    </source>
</evidence>
<proteinExistence type="predicted"/>
<reference evidence="1 2" key="1">
    <citation type="submission" date="2014-12" db="EMBL/GenBank/DDBJ databases">
        <title>Draft Genome Sequence of Pseudoalteromonas luteoviolacea HI1.</title>
        <authorList>
            <person name="Asahina A.Y."/>
            <person name="Hadfield M.G."/>
        </authorList>
    </citation>
    <scope>NUCLEOTIDE SEQUENCE [LARGE SCALE GENOMIC DNA]</scope>
    <source>
        <strain evidence="1 2">HI1</strain>
    </source>
</reference>
<dbReference type="OrthoDB" id="9869031at2"/>
<sequence>MAGKITNKQFSTLETLQRLLRYREVMFKTIEFADINHAGAIPETIFYSFVIALKDQLSDEQANEVSLVFDVDNLLQARIINDRRNVDGVTKLLFNTSVFEVFRLCRVSLYRPLTKVSLNAAMTPLWSLMRQVKRGKLSTTPGTDDYLEWVDDLIYRVSDLLGKIRANIAKLQNVGVEFEKSATVDPQGYSQLEAKRESYNMAAKLYQREIDPLKVFLDKHTRYEEGDGIFLTLEYFRSFFHTVNDTSRAYLMLSYEVQYLDLFSPIKQVANQVSIYLQKTQQSLHEHSAIDRAYSVVLAAFENTLGGDLRNKFIDISDLKPLGTSVQCPALGRIAPFRTEKSPSFLEVAFNELATRVQSYAPENIEKVLLSESISKEAAKKLQYSQRLARWVDNFDWPLNKDFLALAHKELSQEWPDFKLPDLFEVQSRLINSPNYQLELRNEYQKIIDDVYELQYRVRHLVSLSSQQAEVN</sequence>
<organism evidence="1 2">
    <name type="scientific">Pseudoalteromonas luteoviolacea</name>
    <dbReference type="NCBI Taxonomy" id="43657"/>
    <lineage>
        <taxon>Bacteria</taxon>
        <taxon>Pseudomonadati</taxon>
        <taxon>Pseudomonadota</taxon>
        <taxon>Gammaproteobacteria</taxon>
        <taxon>Alteromonadales</taxon>
        <taxon>Pseudoalteromonadaceae</taxon>
        <taxon>Pseudoalteromonas</taxon>
    </lineage>
</organism>